<feature type="region of interest" description="Disordered" evidence="1">
    <location>
        <begin position="219"/>
        <end position="241"/>
    </location>
</feature>
<dbReference type="InterPro" id="IPR021818">
    <property type="entry name" value="SIPA1L_C"/>
</dbReference>
<proteinExistence type="predicted"/>
<feature type="domain" description="Signal-induced proliferation-associated 1-like protein C-terminal" evidence="2">
    <location>
        <begin position="375"/>
        <end position="435"/>
    </location>
</feature>
<evidence type="ECO:0000313" key="3">
    <source>
        <dbReference type="Proteomes" id="UP000515129"/>
    </source>
</evidence>
<dbReference type="AlphaFoldDB" id="A0A6P6LZ82"/>
<feature type="compositionally biased region" description="Polar residues" evidence="1">
    <location>
        <begin position="220"/>
        <end position="229"/>
    </location>
</feature>
<gene>
    <name evidence="4" type="primary">LOC113063658</name>
</gene>
<dbReference type="OrthoDB" id="2499658at2759"/>
<dbReference type="Pfam" id="PF11881">
    <property type="entry name" value="SPAR_C"/>
    <property type="match status" value="1"/>
</dbReference>
<feature type="region of interest" description="Disordered" evidence="1">
    <location>
        <begin position="129"/>
        <end position="170"/>
    </location>
</feature>
<reference evidence="4" key="1">
    <citation type="submission" date="2025-08" db="UniProtKB">
        <authorList>
            <consortium name="RefSeq"/>
        </authorList>
    </citation>
    <scope>IDENTIFICATION</scope>
    <source>
        <strain evidence="4">Wakin</strain>
        <tissue evidence="4">Muscle</tissue>
    </source>
</reference>
<evidence type="ECO:0000259" key="2">
    <source>
        <dbReference type="Pfam" id="PF11881"/>
    </source>
</evidence>
<feature type="compositionally biased region" description="Basic and acidic residues" evidence="1">
    <location>
        <begin position="230"/>
        <end position="241"/>
    </location>
</feature>
<protein>
    <submittedName>
        <fullName evidence="4">Uncharacterized protein LOC113063658</fullName>
    </submittedName>
</protein>
<accession>A0A6P6LZ82</accession>
<dbReference type="KEGG" id="caua:113063658"/>
<dbReference type="Proteomes" id="UP000515129">
    <property type="component" value="Chromosome 46"/>
</dbReference>
<dbReference type="GeneID" id="113063658"/>
<name>A0A6P6LZ82_CARAU</name>
<feature type="region of interest" description="Disordered" evidence="1">
    <location>
        <begin position="419"/>
        <end position="458"/>
    </location>
</feature>
<keyword evidence="3" id="KW-1185">Reference proteome</keyword>
<evidence type="ECO:0000313" key="4">
    <source>
        <dbReference type="RefSeq" id="XP_026089779.1"/>
    </source>
</evidence>
<sequence>MAASFWDLNYATTPPQTPALQISSEFRHTSPVSSPMQESLDWPSREQVEFTRLNPSRTKDNTEGEWCMVTATRSLLGRERRGQREDQHRVFHNILPRAHFLQPNKESSAFSPYANDFCLNGRDAKNIAESPRSSRKLHPLTQPGFYSPKIPRSKHFEAAQSAKKSLKGSSSTNNLKEFFALTLPLPCSRTAVLKTSPLCSKPQKVTTFVVEKPPLMRAVVSQTSPTSSQPDKEHFSQLQPREDSLIKSQDCSLFSLQEPKSKPPRYDQPVWSQSQNLSTRDHLSINTVHLFPECHSRADQPAMLCPKLEKANHERFSLSVDADIKQSQGDPDWSCHLQTSAAIPDCNPKQKKTKYTQHRETSDVRNTDHNHVNSQVDVNSKNVFGEPRVIASLRAACSPRPVRKSTVVEDLKKLIVMDDTEDSNQGDSSPQPKEAGLCSSLRMSGSGASPSLLSQNNPVSPSLTPIHLNLQTCQTGKSYSFYEA</sequence>
<dbReference type="RefSeq" id="XP_026089779.1">
    <property type="nucleotide sequence ID" value="XM_026233994.1"/>
</dbReference>
<evidence type="ECO:0000256" key="1">
    <source>
        <dbReference type="SAM" id="MobiDB-lite"/>
    </source>
</evidence>
<feature type="compositionally biased region" description="Polar residues" evidence="1">
    <location>
        <begin position="441"/>
        <end position="458"/>
    </location>
</feature>
<organism evidence="3 4">
    <name type="scientific">Carassius auratus</name>
    <name type="common">Goldfish</name>
    <dbReference type="NCBI Taxonomy" id="7957"/>
    <lineage>
        <taxon>Eukaryota</taxon>
        <taxon>Metazoa</taxon>
        <taxon>Chordata</taxon>
        <taxon>Craniata</taxon>
        <taxon>Vertebrata</taxon>
        <taxon>Euteleostomi</taxon>
        <taxon>Actinopterygii</taxon>
        <taxon>Neopterygii</taxon>
        <taxon>Teleostei</taxon>
        <taxon>Ostariophysi</taxon>
        <taxon>Cypriniformes</taxon>
        <taxon>Cyprinidae</taxon>
        <taxon>Cyprininae</taxon>
        <taxon>Carassius</taxon>
    </lineage>
</organism>